<protein>
    <submittedName>
        <fullName evidence="1">Uncharacterized protein</fullName>
    </submittedName>
</protein>
<keyword evidence="2" id="KW-1185">Reference proteome</keyword>
<accession>A0A8R1UXZ1</accession>
<gene>
    <name evidence="1" type="primary">WBGene00281742</name>
</gene>
<reference evidence="2" key="1">
    <citation type="journal article" date="2008" name="Nat. Genet.">
        <title>The Pristionchus pacificus genome provides a unique perspective on nematode lifestyle and parasitism.</title>
        <authorList>
            <person name="Dieterich C."/>
            <person name="Clifton S.W."/>
            <person name="Schuster L.N."/>
            <person name="Chinwalla A."/>
            <person name="Delehaunty K."/>
            <person name="Dinkelacker I."/>
            <person name="Fulton L."/>
            <person name="Fulton R."/>
            <person name="Godfrey J."/>
            <person name="Minx P."/>
            <person name="Mitreva M."/>
            <person name="Roeseler W."/>
            <person name="Tian H."/>
            <person name="Witte H."/>
            <person name="Yang S.P."/>
            <person name="Wilson R.K."/>
            <person name="Sommer R.J."/>
        </authorList>
    </citation>
    <scope>NUCLEOTIDE SEQUENCE [LARGE SCALE GENOMIC DNA]</scope>
    <source>
        <strain evidence="2">PS312</strain>
    </source>
</reference>
<proteinExistence type="predicted"/>
<dbReference type="Proteomes" id="UP000005239">
    <property type="component" value="Unassembled WGS sequence"/>
</dbReference>
<organism evidence="1 2">
    <name type="scientific">Pristionchus pacificus</name>
    <name type="common">Parasitic nematode worm</name>
    <dbReference type="NCBI Taxonomy" id="54126"/>
    <lineage>
        <taxon>Eukaryota</taxon>
        <taxon>Metazoa</taxon>
        <taxon>Ecdysozoa</taxon>
        <taxon>Nematoda</taxon>
        <taxon>Chromadorea</taxon>
        <taxon>Rhabditida</taxon>
        <taxon>Rhabditina</taxon>
        <taxon>Diplogasteromorpha</taxon>
        <taxon>Diplogasteroidea</taxon>
        <taxon>Neodiplogasteridae</taxon>
        <taxon>Pristionchus</taxon>
    </lineage>
</organism>
<sequence length="156" mass="17229">MCRRMTATRNHSTILWNPTWIQVKKGFPTWIQVQYPGLGNPTWIQAVLAPSHLTRTKPIRSFFAALFCLPSGTSVIDCLRSPVGPYFGCDRPGSNRAEPLASVTPFQVGSKQISKLDPSKIPSCPQAWSQLGFLLGSKLDSHTRDGSLALYASPHY</sequence>
<evidence type="ECO:0000313" key="1">
    <source>
        <dbReference type="EnsemblMetazoa" id="PPA43373.1"/>
    </source>
</evidence>
<dbReference type="EnsemblMetazoa" id="PPA43373.1">
    <property type="protein sequence ID" value="PPA43373.1"/>
    <property type="gene ID" value="WBGene00281742"/>
</dbReference>
<accession>A0A2A6BUR7</accession>
<reference evidence="1" key="2">
    <citation type="submission" date="2022-06" db="UniProtKB">
        <authorList>
            <consortium name="EnsemblMetazoa"/>
        </authorList>
    </citation>
    <scope>IDENTIFICATION</scope>
    <source>
        <strain evidence="1">PS312</strain>
    </source>
</reference>
<dbReference type="AlphaFoldDB" id="A0A2A6BUR7"/>
<name>A0A2A6BUR7_PRIPA</name>
<evidence type="ECO:0000313" key="2">
    <source>
        <dbReference type="Proteomes" id="UP000005239"/>
    </source>
</evidence>